<dbReference type="Gene3D" id="3.40.50.20">
    <property type="match status" value="1"/>
</dbReference>
<feature type="compositionally biased region" description="Pro residues" evidence="1">
    <location>
        <begin position="257"/>
        <end position="267"/>
    </location>
</feature>
<dbReference type="InterPro" id="IPR011004">
    <property type="entry name" value="Trimer_LpxA-like_sf"/>
</dbReference>
<dbReference type="CDD" id="cd03360">
    <property type="entry name" value="LbH_AT_putative"/>
    <property type="match status" value="1"/>
</dbReference>
<feature type="region of interest" description="Disordered" evidence="1">
    <location>
        <begin position="240"/>
        <end position="269"/>
    </location>
</feature>
<protein>
    <submittedName>
        <fullName evidence="2">Acetyltransferase</fullName>
    </submittedName>
</protein>
<accession>A0ABY6QSL0</accession>
<evidence type="ECO:0000313" key="3">
    <source>
        <dbReference type="Proteomes" id="UP001164506"/>
    </source>
</evidence>
<gene>
    <name evidence="2" type="ORF">LDH80_01560</name>
</gene>
<name>A0ABY6QSL0_9ACTN</name>
<dbReference type="PANTHER" id="PTHR43300">
    <property type="entry name" value="ACETYLTRANSFERASE"/>
    <property type="match status" value="1"/>
</dbReference>
<reference evidence="2" key="1">
    <citation type="submission" date="2021-09" db="EMBL/GenBank/DDBJ databases">
        <title>Complete genome sequence and metabolic characterization of Streptomyces tanashiensis DSM 731 the producer of antibacterial Kalafungin and diverse secondary metabolites.</title>
        <authorList>
            <person name="Abbasi M.N."/>
            <person name="Anwar M.N."/>
            <person name="Alam K."/>
            <person name="Shoaib M."/>
            <person name="Lin Z."/>
            <person name="Hayat M."/>
            <person name="Ali M.I."/>
            <person name="Malik H.M.T."/>
            <person name="Ahmed I."/>
            <person name="Li A."/>
            <person name="Hailong Wang H."/>
            <person name="Zhang Y."/>
        </authorList>
    </citation>
    <scope>NUCLEOTIDE SEQUENCE</scope>
    <source>
        <strain evidence="2">Kala</strain>
    </source>
</reference>
<dbReference type="NCBIfam" id="TIGR03570">
    <property type="entry name" value="NeuD_NnaD"/>
    <property type="match status" value="1"/>
</dbReference>
<dbReference type="Proteomes" id="UP001164506">
    <property type="component" value="Chromosome"/>
</dbReference>
<dbReference type="PANTHER" id="PTHR43300:SF7">
    <property type="entry name" value="UDP-N-ACETYLBACILLOSAMINE N-ACETYLTRANSFERASE"/>
    <property type="match status" value="1"/>
</dbReference>
<dbReference type="RefSeq" id="WP_267257920.1">
    <property type="nucleotide sequence ID" value="NZ_CP084204.1"/>
</dbReference>
<sequence length="299" mass="31401">MLVRRRRTRPPARAGVELLVVGAGGMGRAVASMCAQDVDRAGRARWNVLGFIDEDAARHGSLVDGRPVLGGLRAVARYPAARLVVSVCHVDHHGARRRIVEALGLPAERYATVVHSTAVIDPSCRIGRGAVVMPMVCALPGGTIGDHVIVRPQTMMAADVALRDYATVGAQVFLGRGATVEENAYVGAGAVARERVRVGPWAVVGMGSLVLDDVPGHQVWAGRPPRFLGSAAVERVRVGAAGSSGGSPPASESWSSPAPPRPPPASPAPGFFAVRARSYPCGYGRARRAVPPLRGSWFR</sequence>
<proteinExistence type="predicted"/>
<dbReference type="InterPro" id="IPR050179">
    <property type="entry name" value="Trans_hexapeptide_repeat"/>
</dbReference>
<dbReference type="InterPro" id="IPR020019">
    <property type="entry name" value="AcTrfase_PglD-like"/>
</dbReference>
<organism evidence="2 3">
    <name type="scientific">Streptomyces tanashiensis</name>
    <dbReference type="NCBI Taxonomy" id="67367"/>
    <lineage>
        <taxon>Bacteria</taxon>
        <taxon>Bacillati</taxon>
        <taxon>Actinomycetota</taxon>
        <taxon>Actinomycetes</taxon>
        <taxon>Kitasatosporales</taxon>
        <taxon>Streptomycetaceae</taxon>
        <taxon>Streptomyces</taxon>
    </lineage>
</organism>
<evidence type="ECO:0000313" key="2">
    <source>
        <dbReference type="EMBL" id="UZX19499.1"/>
    </source>
</evidence>
<dbReference type="SUPFAM" id="SSF51161">
    <property type="entry name" value="Trimeric LpxA-like enzymes"/>
    <property type="match status" value="1"/>
</dbReference>
<feature type="compositionally biased region" description="Low complexity" evidence="1">
    <location>
        <begin position="240"/>
        <end position="256"/>
    </location>
</feature>
<evidence type="ECO:0000256" key="1">
    <source>
        <dbReference type="SAM" id="MobiDB-lite"/>
    </source>
</evidence>
<keyword evidence="3" id="KW-1185">Reference proteome</keyword>
<dbReference type="EMBL" id="CP084204">
    <property type="protein sequence ID" value="UZX19499.1"/>
    <property type="molecule type" value="Genomic_DNA"/>
</dbReference>
<dbReference type="Gene3D" id="2.160.10.10">
    <property type="entry name" value="Hexapeptide repeat proteins"/>
    <property type="match status" value="1"/>
</dbReference>
<dbReference type="GeneID" id="95598088"/>